<evidence type="ECO:0000256" key="3">
    <source>
        <dbReference type="ARBA" id="ARBA00022723"/>
    </source>
</evidence>
<comment type="similarity">
    <text evidence="2">Belongs to the DODA-type extradiol aromatic ring-opening dioxygenase family.</text>
</comment>
<dbReference type="EMBL" id="JAIOUQ010000003">
    <property type="protein sequence ID" value="MBZ2165030.1"/>
    <property type="molecule type" value="Genomic_DNA"/>
</dbReference>
<evidence type="ECO:0000256" key="1">
    <source>
        <dbReference type="ARBA" id="ARBA00001947"/>
    </source>
</evidence>
<dbReference type="InterPro" id="IPR014436">
    <property type="entry name" value="Extradiol_dOase_DODA"/>
</dbReference>
<dbReference type="InterPro" id="IPR004183">
    <property type="entry name" value="Xdiol_dOase_suB"/>
</dbReference>
<dbReference type="Proteomes" id="UP000825933">
    <property type="component" value="Unassembled WGS sequence"/>
</dbReference>
<gene>
    <name evidence="7" type="ORF">K8N75_03075</name>
</gene>
<dbReference type="SUPFAM" id="SSF53213">
    <property type="entry name" value="LigB-like"/>
    <property type="match status" value="1"/>
</dbReference>
<evidence type="ECO:0000259" key="6">
    <source>
        <dbReference type="Pfam" id="PF02900"/>
    </source>
</evidence>
<keyword evidence="5" id="KW-0560">Oxidoreductase</keyword>
<organism evidence="7 8">
    <name type="scientific">Methanobacterium spitsbergense</name>
    <dbReference type="NCBI Taxonomy" id="2874285"/>
    <lineage>
        <taxon>Archaea</taxon>
        <taxon>Methanobacteriati</taxon>
        <taxon>Methanobacteriota</taxon>
        <taxon>Methanomada group</taxon>
        <taxon>Methanobacteria</taxon>
        <taxon>Methanobacteriales</taxon>
        <taxon>Methanobacteriaceae</taxon>
        <taxon>Methanobacterium</taxon>
    </lineage>
</organism>
<keyword evidence="3" id="KW-0479">Metal-binding</keyword>
<evidence type="ECO:0000313" key="8">
    <source>
        <dbReference type="Proteomes" id="UP000825933"/>
    </source>
</evidence>
<keyword evidence="8" id="KW-1185">Reference proteome</keyword>
<dbReference type="RefSeq" id="WP_223790663.1">
    <property type="nucleotide sequence ID" value="NZ_JAIOUQ010000003.1"/>
</dbReference>
<name>A0A8T5UV12_9EURY</name>
<dbReference type="GO" id="GO:0016702">
    <property type="term" value="F:oxidoreductase activity, acting on single donors with incorporation of molecular oxygen, incorporation of two atoms of oxygen"/>
    <property type="evidence" value="ECO:0007669"/>
    <property type="project" value="UniProtKB-ARBA"/>
</dbReference>
<dbReference type="GO" id="GO:0008270">
    <property type="term" value="F:zinc ion binding"/>
    <property type="evidence" value="ECO:0007669"/>
    <property type="project" value="InterPro"/>
</dbReference>
<comment type="caution">
    <text evidence="7">The sequence shown here is derived from an EMBL/GenBank/DDBJ whole genome shotgun (WGS) entry which is preliminary data.</text>
</comment>
<reference evidence="8" key="1">
    <citation type="journal article" date="2022" name="Microbiol. Resour. Announc.">
        <title>Draft Genome Sequence of a Methanogenic Archaeon from West Spitsbergen Permafrost.</title>
        <authorList>
            <person name="Trubitsyn V."/>
            <person name="Rivkina E."/>
            <person name="Shcherbakova V."/>
        </authorList>
    </citation>
    <scope>NUCLEOTIDE SEQUENCE [LARGE SCALE GENOMIC DNA]</scope>
    <source>
        <strain evidence="8">VT</strain>
    </source>
</reference>
<accession>A0A8T5UV12</accession>
<feature type="domain" description="Extradiol ring-cleavage dioxygenase class III enzyme subunit B" evidence="6">
    <location>
        <begin position="29"/>
        <end position="254"/>
    </location>
</feature>
<evidence type="ECO:0000256" key="4">
    <source>
        <dbReference type="ARBA" id="ARBA00022833"/>
    </source>
</evidence>
<dbReference type="PANTHER" id="PTHR30096">
    <property type="entry name" value="4,5-DOPA DIOXYGENASE EXTRADIOL-LIKE PROTEIN"/>
    <property type="match status" value="1"/>
</dbReference>
<comment type="cofactor">
    <cofactor evidence="1">
        <name>Zn(2+)</name>
        <dbReference type="ChEBI" id="CHEBI:29105"/>
    </cofactor>
</comment>
<evidence type="ECO:0000256" key="5">
    <source>
        <dbReference type="ARBA" id="ARBA00023002"/>
    </source>
</evidence>
<proteinExistence type="inferred from homology"/>
<protein>
    <submittedName>
        <fullName evidence="7">Dioxygenase</fullName>
    </submittedName>
</protein>
<evidence type="ECO:0000313" key="7">
    <source>
        <dbReference type="EMBL" id="MBZ2165030.1"/>
    </source>
</evidence>
<keyword evidence="7" id="KW-0223">Dioxygenase</keyword>
<dbReference type="Gene3D" id="3.40.830.10">
    <property type="entry name" value="LigB-like"/>
    <property type="match status" value="1"/>
</dbReference>
<keyword evidence="4" id="KW-0862">Zinc</keyword>
<evidence type="ECO:0000256" key="2">
    <source>
        <dbReference type="ARBA" id="ARBA00007581"/>
    </source>
</evidence>
<dbReference type="PIRSF" id="PIRSF006157">
    <property type="entry name" value="Doxgns_DODA"/>
    <property type="match status" value="1"/>
</dbReference>
<dbReference type="Pfam" id="PF02900">
    <property type="entry name" value="LigB"/>
    <property type="match status" value="1"/>
</dbReference>
<dbReference type="PANTHER" id="PTHR30096:SF0">
    <property type="entry name" value="4,5-DOPA DIOXYGENASE EXTRADIOL-LIKE PROTEIN"/>
    <property type="match status" value="1"/>
</dbReference>
<dbReference type="GO" id="GO:0008198">
    <property type="term" value="F:ferrous iron binding"/>
    <property type="evidence" value="ECO:0007669"/>
    <property type="project" value="InterPro"/>
</dbReference>
<dbReference type="AlphaFoldDB" id="A0A8T5UV12"/>
<sequence length="262" mass="29296">MSKKSLPTVFISHGAPSLLLEDISAREFLKELGKKYSYVNAVICISAHWMTQEPTINMVEKFDTIHDFYGFPPELYRIEYPANGDLELAQLTSELIQNSGIPCELDNKRGLDHGAWIPLKLMFPKANIPVFQLSIQNDMDPEKHYALGQAIGSLRQEGVLILGSGGAVHPLGYAPLRPGAKTDQWALDFDSWLTKELKIGNYDVVKNYSKFAPTPEKAHPYPDHFMPLITSMGAAEDGSIGDIIHHSWYWGDLGMGAYEFIL</sequence>
<dbReference type="CDD" id="cd07363">
    <property type="entry name" value="45_DOPA_Dioxygenase"/>
    <property type="match status" value="1"/>
</dbReference>